<reference evidence="2 3" key="1">
    <citation type="submission" date="2016-03" db="EMBL/GenBank/DDBJ databases">
        <authorList>
            <person name="Ploux O."/>
        </authorList>
    </citation>
    <scope>NUCLEOTIDE SEQUENCE [LARGE SCALE GENOMIC DNA]</scope>
    <source>
        <strain evidence="2 3">R0</strain>
    </source>
</reference>
<keyword evidence="3" id="KW-1185">Reference proteome</keyword>
<dbReference type="Pfam" id="PF10592">
    <property type="entry name" value="AIPR"/>
    <property type="match status" value="1"/>
</dbReference>
<dbReference type="InterPro" id="IPR018891">
    <property type="entry name" value="AIPR_C"/>
</dbReference>
<dbReference type="OrthoDB" id="9806213at2"/>
<dbReference type="AlphaFoldDB" id="A0A150WMG9"/>
<comment type="caution">
    <text evidence="2">The sequence shown here is derived from an EMBL/GenBank/DDBJ whole genome shotgun (WGS) entry which is preliminary data.</text>
</comment>
<accession>A0A150WMG9</accession>
<dbReference type="RefSeq" id="WP_061833132.1">
    <property type="nucleotide sequence ID" value="NZ_LUKE01000001.1"/>
</dbReference>
<sequence length="594" mass="67718">MSKYQTLLNILDKIRDESIETKFKQKYQPDKADIEKVNQARSRAFIHLYLLVSHGILDFTEREHFITDGTQDGGIDGYYIDTDKKVISLIQSKFRTSQSNFEQKHITLEELLSMDVDRILNGETTDEKGNDYSGKVLQLVREIGKIEDVARYKYQVILIANVDKGLKLVANKLFGKLPVIIFDFDKCYQRLVFPVISGTFFNASDLSIQIDLSNKNAGSKISYPVNTSLGEAEITVLFVPTIEIAKILTKYKNSILKFNPRSYLELEGKKVNIAIRDTIVSQETNEFALFNNGITFVSNETSINERIGQKSKAKLMLKNPQIINGGQTAYTLSKLLQENDYSKAEKIFENKEVLVKIITLNNPLGSEFENSAVQLIDKISTATNQQTTVSSADRRSNEKKIIELQRVIYDRFGLLFERKRGEFGDGISNGYIADEQVIERNLLVRLYYASLGRISNCTGKRPFLRFDDVEQLVGDLDSLDRIYFGYLCLLGMTNTVSIHRKRGTFVKLLFLIEKYKPHNISEYKEVASSAVKALTHDWEAFISFGERKNPNLISTFIDRQSGETITHFNVGGWMVSSHLMDDIRAYVSQEKNEA</sequence>
<feature type="domain" description="Abortive phage infection protein C-terminal" evidence="1">
    <location>
        <begin position="258"/>
        <end position="429"/>
    </location>
</feature>
<evidence type="ECO:0000313" key="3">
    <source>
        <dbReference type="Proteomes" id="UP000075320"/>
    </source>
</evidence>
<dbReference type="EMBL" id="LUKE01000001">
    <property type="protein sequence ID" value="KYG65588.1"/>
    <property type="molecule type" value="Genomic_DNA"/>
</dbReference>
<organism evidence="2 3">
    <name type="scientific">Bdellovibrio bacteriovorus</name>
    <dbReference type="NCBI Taxonomy" id="959"/>
    <lineage>
        <taxon>Bacteria</taxon>
        <taxon>Pseudomonadati</taxon>
        <taxon>Bdellovibrionota</taxon>
        <taxon>Bdellovibrionia</taxon>
        <taxon>Bdellovibrionales</taxon>
        <taxon>Pseudobdellovibrionaceae</taxon>
        <taxon>Bdellovibrio</taxon>
    </lineage>
</organism>
<proteinExistence type="predicted"/>
<dbReference type="Proteomes" id="UP000075320">
    <property type="component" value="Unassembled WGS sequence"/>
</dbReference>
<protein>
    <recommendedName>
        <fullName evidence="1">Abortive phage infection protein C-terminal domain-containing protein</fullName>
    </recommendedName>
</protein>
<name>A0A150WMG9_BDEBC</name>
<evidence type="ECO:0000313" key="2">
    <source>
        <dbReference type="EMBL" id="KYG65588.1"/>
    </source>
</evidence>
<evidence type="ECO:0000259" key="1">
    <source>
        <dbReference type="Pfam" id="PF10592"/>
    </source>
</evidence>
<gene>
    <name evidence="2" type="ORF">AZI86_00470</name>
</gene>